<comment type="caution">
    <text evidence="2">The sequence shown here is derived from an EMBL/GenBank/DDBJ whole genome shotgun (WGS) entry which is preliminary data.</text>
</comment>
<protein>
    <submittedName>
        <fullName evidence="2">Uncharacterized protein</fullName>
    </submittedName>
</protein>
<evidence type="ECO:0000256" key="1">
    <source>
        <dbReference type="SAM" id="MobiDB-lite"/>
    </source>
</evidence>
<gene>
    <name evidence="2" type="ORF">AB8U03_00230</name>
</gene>
<reference evidence="2 3" key="1">
    <citation type="submission" date="2024-08" db="EMBL/GenBank/DDBJ databases">
        <title>Clostridium lapicellarii sp. nov., and Clostridium renhuaiense sp. nov., two species isolated from the mud in a fermentation cellar used for producing sauce-flavour Chinese liquors.</title>
        <authorList>
            <person name="Yang F."/>
            <person name="Wang H."/>
            <person name="Chen L.Q."/>
            <person name="Zhou N."/>
            <person name="Lu J.J."/>
            <person name="Pu X.X."/>
            <person name="Wan B."/>
            <person name="Wang L."/>
            <person name="Liu S.J."/>
        </authorList>
    </citation>
    <scope>NUCLEOTIDE SEQUENCE [LARGE SCALE GENOMIC DNA]</scope>
    <source>
        <strain evidence="2 3">MT-5</strain>
    </source>
</reference>
<dbReference type="EMBL" id="JBGEWD010000001">
    <property type="protein sequence ID" value="MEY7998638.1"/>
    <property type="molecule type" value="Genomic_DNA"/>
</dbReference>
<organism evidence="2 3">
    <name type="scientific">Clostridium moutaii</name>
    <dbReference type="NCBI Taxonomy" id="3240932"/>
    <lineage>
        <taxon>Bacteria</taxon>
        <taxon>Bacillati</taxon>
        <taxon>Bacillota</taxon>
        <taxon>Clostridia</taxon>
        <taxon>Eubacteriales</taxon>
        <taxon>Clostridiaceae</taxon>
        <taxon>Clostridium</taxon>
    </lineage>
</organism>
<name>A0ABV4BJH6_9CLOT</name>
<sequence>MNNAVANIYGEQTPAVKSTTTEMMVGREAQEVQMAMYVAKKFPRDEVESYNRIMRACQRKSLAEQSMYEYPRGGQKITGPSIRLAEALAQNWGNIDFGIMELDQKDNESSVMAYAWDLETNTRQTKIFQVPHTRYSRRKGNEKLTDPRDIYEMVANNGARRLRACILGVIPGDVIDKAIEQCELTLKSGNTEPLIDRVRKMVGAFEKEFSVTKEMLEGYIRCSSDAFSENDFIRLRKVYKSLKDGMSKREDYFEIKSPKQETEKHRTKLDDKLKGKTDSKKEESKNEDASEINQKDMFEGTPFEMKDGEE</sequence>
<keyword evidence="3" id="KW-1185">Reference proteome</keyword>
<proteinExistence type="predicted"/>
<feature type="region of interest" description="Disordered" evidence="1">
    <location>
        <begin position="256"/>
        <end position="310"/>
    </location>
</feature>
<evidence type="ECO:0000313" key="3">
    <source>
        <dbReference type="Proteomes" id="UP001564657"/>
    </source>
</evidence>
<evidence type="ECO:0000313" key="2">
    <source>
        <dbReference type="EMBL" id="MEY7998638.1"/>
    </source>
</evidence>
<dbReference type="RefSeq" id="WP_369702536.1">
    <property type="nucleotide sequence ID" value="NZ_JBGEWD010000001.1"/>
</dbReference>
<dbReference type="Proteomes" id="UP001564657">
    <property type="component" value="Unassembled WGS sequence"/>
</dbReference>
<feature type="compositionally biased region" description="Basic and acidic residues" evidence="1">
    <location>
        <begin position="256"/>
        <end position="298"/>
    </location>
</feature>
<accession>A0ABV4BJH6</accession>